<dbReference type="Gene3D" id="2.160.20.10">
    <property type="entry name" value="Single-stranded right-handed beta-helix, Pectin lyase-like"/>
    <property type="match status" value="1"/>
</dbReference>
<evidence type="ECO:0000256" key="2">
    <source>
        <dbReference type="SAM" id="SignalP"/>
    </source>
</evidence>
<evidence type="ECO:0000256" key="1">
    <source>
        <dbReference type="SAM" id="MobiDB-lite"/>
    </source>
</evidence>
<dbReference type="InterPro" id="IPR008638">
    <property type="entry name" value="FhaB/CdiA-like_TPS"/>
</dbReference>
<dbReference type="Pfam" id="PF13332">
    <property type="entry name" value="Fil_haemagg_2"/>
    <property type="match status" value="6"/>
</dbReference>
<feature type="domain" description="Filamentous haemagglutinin FhaB/tRNA nuclease CdiA-like TPS" evidence="3">
    <location>
        <begin position="47"/>
        <end position="173"/>
    </location>
</feature>
<dbReference type="Pfam" id="PF05594">
    <property type="entry name" value="Fil_haemagg"/>
    <property type="match status" value="23"/>
</dbReference>
<evidence type="ECO:0000313" key="4">
    <source>
        <dbReference type="EMBL" id="NYH71797.1"/>
    </source>
</evidence>
<dbReference type="NCBIfam" id="TIGR01731">
    <property type="entry name" value="fil_hemag_20aa"/>
    <property type="match status" value="45"/>
</dbReference>
<protein>
    <submittedName>
        <fullName evidence="4">Filamentous hemagglutinin</fullName>
    </submittedName>
</protein>
<dbReference type="InterPro" id="IPR025157">
    <property type="entry name" value="Hemagglutinin_rpt"/>
</dbReference>
<feature type="compositionally biased region" description="Basic and acidic residues" evidence="1">
    <location>
        <begin position="4081"/>
        <end position="4099"/>
    </location>
</feature>
<feature type="signal peptide" evidence="2">
    <location>
        <begin position="1"/>
        <end position="28"/>
    </location>
</feature>
<dbReference type="RefSeq" id="WP_179537646.1">
    <property type="nucleotide sequence ID" value="NZ_JACBYV010000001.1"/>
</dbReference>
<proteinExistence type="predicted"/>
<accession>A0A7Z0BLU9</accession>
<dbReference type="Pfam" id="PF05860">
    <property type="entry name" value="TPS"/>
    <property type="match status" value="1"/>
</dbReference>
<dbReference type="InterPro" id="IPR028949">
    <property type="entry name" value="Ntox15"/>
</dbReference>
<dbReference type="InterPro" id="IPR010069">
    <property type="entry name" value="CdiA_FHA1_rpt"/>
</dbReference>
<dbReference type="GO" id="GO:0003824">
    <property type="term" value="F:catalytic activity"/>
    <property type="evidence" value="ECO:0007669"/>
    <property type="project" value="UniProtKB-ARBA"/>
</dbReference>
<dbReference type="Pfam" id="PF15604">
    <property type="entry name" value="Ntox15"/>
    <property type="match status" value="1"/>
</dbReference>
<name>A0A7Z0BLU9_9GAMM</name>
<feature type="compositionally biased region" description="Basic and acidic residues" evidence="1">
    <location>
        <begin position="3676"/>
        <end position="3695"/>
    </location>
</feature>
<evidence type="ECO:0000259" key="3">
    <source>
        <dbReference type="SMART" id="SM00912"/>
    </source>
</evidence>
<dbReference type="NCBIfam" id="TIGR01901">
    <property type="entry name" value="adhes_NPXG"/>
    <property type="match status" value="1"/>
</dbReference>
<dbReference type="SMART" id="SM00912">
    <property type="entry name" value="Haemagg_act"/>
    <property type="match status" value="1"/>
</dbReference>
<keyword evidence="5" id="KW-1185">Reference proteome</keyword>
<feature type="region of interest" description="Disordered" evidence="1">
    <location>
        <begin position="4053"/>
        <end position="4101"/>
    </location>
</feature>
<dbReference type="EMBL" id="JACBYV010000001">
    <property type="protein sequence ID" value="NYH71797.1"/>
    <property type="molecule type" value="Genomic_DNA"/>
</dbReference>
<organism evidence="4 5">
    <name type="scientific">Phytopseudomonas flavescens</name>
    <dbReference type="NCBI Taxonomy" id="29435"/>
    <lineage>
        <taxon>Bacteria</taxon>
        <taxon>Pseudomonadati</taxon>
        <taxon>Pseudomonadota</taxon>
        <taxon>Gammaproteobacteria</taxon>
        <taxon>Pseudomonadales</taxon>
        <taxon>Pseudomonadaceae</taxon>
        <taxon>Phytopseudomonas</taxon>
    </lineage>
</organism>
<comment type="caution">
    <text evidence="4">The sequence shown here is derived from an EMBL/GenBank/DDBJ whole genome shotgun (WGS) entry which is preliminary data.</text>
</comment>
<sequence>MDVRSPLFQNIALILAGVMFLNPIAATAAQLTVDAQAGGNTSLGQAANGVPIVNIATPNGSGLSHNKFTDYNVGQQGLILNNATERLQSTQQGGIIIGNPNLGGSNLQGRAAGVILNEVTGSNRSQLKGYTEVAGQAANVIVANPHGITCDGCGFINTPRATLSTGAPVIENGQLRSFDVNGGDIAIEGAGLNASNVDQFDLITRSAKLNAELHAKRLNVITGRNDVDAATLQAIAKADDGSDKPQLAIDSSALGGMYAGAIRLVGTEAGVGVKLAGDMAASAGDIQIDANGLLTLNTAAASGQIAARAESVETQGQVYAGTQLEVQARDSLVNRGSLAARDRVALTGGARLLNEGHVEAGVNADDSRNRAGNVALAGERIRNAGSVVASHDLRVAAEGLLDNRDGQLLAEGNARIDSTQLDNHKGRIVADGNLALRSGQVDNAQGRIAAGQALGVNATGLAQQGGVLSSGAGLSVDLAGGNLDNRAGLVNAGQALRIDSAAKVDNTAGEISSRQGVQVAAASLDNQGGKLLAETSLALTGERLQNRAGRIAANADLQLVLDDIDNRGGTVSSRARVTIAAQGLDNSDQGKVIGAHLVLTTQRLLNRNQGLIHGQGNTHVAGAWLDNSGGSLSAGEDLRVELAARGELDGGLINTDGLLGSEGTLNVAAARLDNRRGDVSSVRDLNLTLLGALSNQEGRVLGDAALHLRSGDLSNDQGLISAGSTLALHAAQIANRKGRIAATGPLELTANGLQQQGGELFSKTSLALDLQGGALDNDAGFINAPGALRLDGLGVVSNRGGEISSRQGFDLAASSLDNRSGKLISEQDLRVSVSGSLDNRGGSLAGRQVEVSAAALDNGADGLLRSQGRLDVGVSGTLANQGGELLAEGDLNLLAQRLDNQKGRVAANGPLSVTAGDIDNRGGEISSRGSAGLNVTTLDNSDGGRLLAAHLNLAAARLINRDEGLIFGRDQLQLGAAHLNNSGGTLASDTRVLIELAARTGDLAHDGQLINNAGTISSEGTLNVTAATLDNSAGSLSSAGALQVTSQGALLNQQGRLLTDAGLLLRSAGLDNRHGQISAVEHLSVITGRFDNDGGRLTGNANLDLQADQIGNAQGRIAASGPLSVQASGLAQQGGELFSQTSLTLDLDGGDLNNDAGLLHAPGQLLLNNLGAVSNRGGEISSGQGFNLLATRLDNANGRLLSEQNLTLRIQGVLTNLAGLISARGIDLRAKELSNDAGTLFARGDLVIDLTGNLSNASKGLIQSAGDLRLNSGTLTNTDGTLLASKALELRSNGALDNRDGGLINSQGTLTLDAASLDSSQGGEVSAKGDLQLTLDRLTQQQGALIGESFISLDLRQGDLDNRQGLISSNGPLTLSNLRAVDNAAGEISSLGVLDLAAASLDNRNGRLISRQWLRLSLGQGDNRGGLLSGWQGLQLSGSSLDNRQRGTLSSRDGGLAVALAGALLNSGEGALVAADRLDIQAESLDNSDRGILSSGAGQRLQITRQLDNRAGQIDAGERLVIDATSVANAGGLLQAQQDLTLSSKALDNSHGRIAASGAATLNVDGTLSNAAGQLASAGPLNITTDTLNNQGGTLASQSTAKLVVSELDNSGSATLAANGALELGVAQALNNSADGLIYSRDAQVNLNAASLDNSGGAIQGQGDLLLNIGGALNNQAGTLQSRSGAVDLTAASLDNRQGTLASLEGWVRTRLSAWLRNGAIGQGGLIQGQHIDLQVAGNLDNTAGRIHALNGAATLQASAFDNQSGTLHAQGDLLLRGGDLNNQGGTLGAATITLEQATDALLDNQQGIIESRGTLHVQGGSLNNQGGQLRALGSTGTTFFTLGALLDNRGGTLETANRDLTLNLGSLLNHNGKLLHAGGGEFGVALAQVAAAGGSFVTQGGLTLKAESWSNDSILQAGHLTLDIGTFEQTANGQLLATGSLTGKGGNWINHGLIASDGPLSLTLSGAYSGNGRVTSQGALDLAAASLSLSETASITAAGAASFMLGGALLNQGRLTAADNLTLSAASVNNAGTLGSAQRLTLSTPSLINEKGLLFSGDDMALYVDTFINRYADVYSLGTLLIAGDQAGEQSSRFENVSSTVESAGDLAVNALAIINRKDAFAVSERLVSGSITYECLDCKGRHFDFYYFLNEQIERTVSSDSPASLIQAGGNLKLTGSTIENSHSTISAAGNILLVGDQVSNLGSATESVNRYRQYRNPVDSERRAVFESLISANGDIYQYNRNNAIYEHTYVIRQAREPDIYLRPDRQVTRTPNRYYNPGAQYPVPAIFSTYSLVNSVDTVTSTGVAAGAVIQAGGNVTVQSANVIENGVRRNGQSIAPGTSRAGDTSSGGSGSTTVIRLNPQLPADLAQQQVNPLSLPGFSLPTGQNGLFRLSGQSGSDSQVREAVAAQQWALAGTSLEQAQREGSGAVRIEDVRGDQSGQLQAGLGQPVAVDRPSLVIQPGTQVTVSASAAQDGAGNPVSQAQGVIVNPVARPHKYLIETNPALTELSRFLSSDYMLGQLGYDPDQAQKRLGDGLYEQRLIREAIVARTGQRYLAGLTSDEAMFRYLMNNAIASKDALNLGLGVSLSAQQVAALTHDIVWMEEQEVLGEKVLVPVLYLAQAEGRLAPNGALIQGRDVALIGGGDLSNQGTLRASGALDVQGRNIANSGLMQANERLQLLATESIRNAQGGIIAGRDVSLIAREGDIVNERSVTQHAASVGSQRWGQTHVDSAARIEASESLSLAAGRDVSNLGSVLDSRGDLAIQAGRDVTVASVQEGQYQTRGNWFVNERVTQVGAEVSAGRDLDIAAGRDLGVVASRVTAGRDLELGAERDLMLSSAADESHFLSRGKKVTQSRDQITQQSSEIQAGRDISLGAGNDLSVIASRVQAGNDVDIDAGQDIDILSAKDESASYYFKKSKGSFGRSKSRQSESYDSTNIASVIEAGNDLTINTSKAASGALNLEGGRDVTVICSQLSAGNDLLVGGTGDVAVLSGVEEHGSYAKKTKSGFLGLSKSGKSQLQTSATQVASELEAGNDVVIAAGNDIRLRASTTDAGNDVELRAGLVKETGDINLVSANDEAYSRSESYKKKFDLSASNAAGLGGITISNAKKSGQEIISSTNVGSQVNAERDASLIAERDINVVGSGVSAGRNVLLDAGRDVNVVAGSSSEQITSWKNTKTVGLQLSSDGNGVSAFAGAESLKDKTRTSEQTAAASQINAGLDLDVRAGRDIRQQGSDMQAGYDLNMKAGRDIVVDAAREQSSIEREQSQNRSGVGVTVNHNFERTKNAVSGAGKGENTVSQASSTLKAVDSVSQFLAGPTFDAHFGNTSQRQSVSQTVVGNRDSTLDAGNDINLEAGNDVQVRGAQFQSGRDINVSGRDIVLDVARGEQRYDSQQSQGKGGIVGGTSGGFKVGIGGSRGVAGEEGSQGTASGAVLNAERDVNLNARNDLNLIGTQVQAGRDIDLKAGNDLNIGAAQNASDSESSRRSGGGEIGFTFGSEGVGVYVSVNVGKGDLEREGQRQQEAYLYAGDRLNFTSGRDTAISGAQLSGDEVTGRVGRDLTVTSLPDTGKVKGREFDVSATATFGPGAGFSASVGYGQTSGSTEWVENQTRIVARDRLDIRTEEYTQIDGAVIASNTGNLKLDTGTLGFSDIAGHDKEHSYYLNVGGSYGKNDSKDTQQDKSQEGKGEKGKTGWSVEGYEYEKDRQQIVRATVGEGEIVVRGDAGTGSDSTVGLNRDVSSAYEITRDDEERTDLYVTKSSVEAVVSPIETLNQWKKDAQAYPERSLDALDDAVGLVAGVGKFAQQSWREIQAQQVSLDKVSPALRAQLGDEQALAVAKNIVRNGLNSDVINNFGENDLIVLAKFAEVYGDFNYEQAKCQASGGCRSPSTGLGSQSTNVVNEYGEKVPRSDDTVPLTAGEKLLLQSYKLNKYVSGLELEQAQLLMLGVQALMGPAKAAVGLAGNQLIASLFGDQIEKVKGDLALKIADQLLPAQLEDLAREHQKNKERHAAGEEVNDGVAFVIGSEFLLDVAMGSVGGFGRKAEGKVVVGRTSSDVSPARTITQTQAQKEVDYPLPDKPVKDLSKDSSKPVKDASKDPSIAVPKMDELTVKAFNPYNSDKFNAMSPEQQKSFIKEYNKQLQSQQDAINRMTVDDFKSARDAYEKVGRNPDAVAAQQKFGKDFENSVRESITESLMAKGKDFKTASAEAAIRAKKIRSDLAALHDPDMVAGGWFSPEPVRMGDSLVNSSIGGSWPSRLKALDEQVSKAIANGYGQAQMNIRLELLRGAEK</sequence>
<dbReference type="Proteomes" id="UP000578688">
    <property type="component" value="Unassembled WGS sequence"/>
</dbReference>
<evidence type="ECO:0000313" key="5">
    <source>
        <dbReference type="Proteomes" id="UP000578688"/>
    </source>
</evidence>
<dbReference type="InterPro" id="IPR011050">
    <property type="entry name" value="Pectin_lyase_fold/virulence"/>
</dbReference>
<reference evidence="4 5" key="1">
    <citation type="submission" date="2020-07" db="EMBL/GenBank/DDBJ databases">
        <title>Genomic analyses of the natural microbiome of Caenorhabditis elegans.</title>
        <authorList>
            <person name="Samuel B."/>
        </authorList>
    </citation>
    <scope>NUCLEOTIDE SEQUENCE [LARGE SCALE GENOMIC DNA]</scope>
    <source>
        <strain evidence="4 5">BIGb0408</strain>
    </source>
</reference>
<dbReference type="InterPro" id="IPR008619">
    <property type="entry name" value="Filamentous_hemagglutn_rpt"/>
</dbReference>
<gene>
    <name evidence="4" type="ORF">FHR27_000407</name>
</gene>
<feature type="chain" id="PRO_5030923296" evidence="2">
    <location>
        <begin position="29"/>
        <end position="4292"/>
    </location>
</feature>
<dbReference type="InterPro" id="IPR012334">
    <property type="entry name" value="Pectin_lyas_fold"/>
</dbReference>
<feature type="region of interest" description="Disordered" evidence="1">
    <location>
        <begin position="3672"/>
        <end position="3701"/>
    </location>
</feature>
<dbReference type="SUPFAM" id="SSF51126">
    <property type="entry name" value="Pectin lyase-like"/>
    <property type="match status" value="1"/>
</dbReference>
<feature type="region of interest" description="Disordered" evidence="1">
    <location>
        <begin position="2333"/>
        <end position="2360"/>
    </location>
</feature>
<keyword evidence="2" id="KW-0732">Signal</keyword>
<feature type="compositionally biased region" description="Polar residues" evidence="1">
    <location>
        <begin position="4054"/>
        <end position="4071"/>
    </location>
</feature>